<dbReference type="CDD" id="cd00685">
    <property type="entry name" value="Trans_IPPS_HT"/>
    <property type="match status" value="1"/>
</dbReference>
<name>A0ABW5PTT6_9BACI</name>
<comment type="caution">
    <text evidence="8">The sequence shown here is derived from an EMBL/GenBank/DDBJ whole genome shotgun (WGS) entry which is preliminary data.</text>
</comment>
<evidence type="ECO:0000313" key="9">
    <source>
        <dbReference type="Proteomes" id="UP001597458"/>
    </source>
</evidence>
<evidence type="ECO:0000313" key="8">
    <source>
        <dbReference type="EMBL" id="MFD2618350.1"/>
    </source>
</evidence>
<dbReference type="Gene3D" id="1.10.600.10">
    <property type="entry name" value="Farnesyl Diphosphate Synthase"/>
    <property type="match status" value="1"/>
</dbReference>
<protein>
    <submittedName>
        <fullName evidence="8">Polyprenyl synthetase family protein</fullName>
        <ecNumber evidence="8">2.5.1.-</ecNumber>
    </submittedName>
</protein>
<proteinExistence type="inferred from homology"/>
<dbReference type="PANTHER" id="PTHR43281:SF1">
    <property type="entry name" value="FARNESYL DIPHOSPHATE SYNTHASE"/>
    <property type="match status" value="1"/>
</dbReference>
<dbReference type="PANTHER" id="PTHR43281">
    <property type="entry name" value="FARNESYL DIPHOSPHATE SYNTHASE"/>
    <property type="match status" value="1"/>
</dbReference>
<keyword evidence="3 7" id="KW-0808">Transferase</keyword>
<evidence type="ECO:0000256" key="4">
    <source>
        <dbReference type="ARBA" id="ARBA00022723"/>
    </source>
</evidence>
<dbReference type="EC" id="2.5.1.-" evidence="8"/>
<evidence type="ECO:0000256" key="1">
    <source>
        <dbReference type="ARBA" id="ARBA00001946"/>
    </source>
</evidence>
<evidence type="ECO:0000256" key="7">
    <source>
        <dbReference type="RuleBase" id="RU004466"/>
    </source>
</evidence>
<dbReference type="SUPFAM" id="SSF48576">
    <property type="entry name" value="Terpenoid synthases"/>
    <property type="match status" value="1"/>
</dbReference>
<dbReference type="NCBIfam" id="NF045485">
    <property type="entry name" value="FPPsyn"/>
    <property type="match status" value="1"/>
</dbReference>
<dbReference type="Proteomes" id="UP001597458">
    <property type="component" value="Unassembled WGS sequence"/>
</dbReference>
<comment type="similarity">
    <text evidence="2 7">Belongs to the FPP/GGPP synthase family.</text>
</comment>
<dbReference type="SFLD" id="SFLDS00005">
    <property type="entry name" value="Isoprenoid_Synthase_Type_I"/>
    <property type="match status" value="1"/>
</dbReference>
<accession>A0ABW5PTT6</accession>
<dbReference type="GO" id="GO:0016740">
    <property type="term" value="F:transferase activity"/>
    <property type="evidence" value="ECO:0007669"/>
    <property type="project" value="UniProtKB-KW"/>
</dbReference>
<dbReference type="PROSITE" id="PS00723">
    <property type="entry name" value="POLYPRENYL_SYNTHASE_1"/>
    <property type="match status" value="1"/>
</dbReference>
<dbReference type="SFLD" id="SFLDG01017">
    <property type="entry name" value="Polyprenyl_Transferase_Like"/>
    <property type="match status" value="1"/>
</dbReference>
<keyword evidence="6" id="KW-0414">Isoprene biosynthesis</keyword>
<dbReference type="InterPro" id="IPR000092">
    <property type="entry name" value="Polyprenyl_synt"/>
</dbReference>
<keyword evidence="9" id="KW-1185">Reference proteome</keyword>
<comment type="cofactor">
    <cofactor evidence="1">
        <name>Mg(2+)</name>
        <dbReference type="ChEBI" id="CHEBI:18420"/>
    </cofactor>
</comment>
<organism evidence="8 9">
    <name type="scientific">Terrilactibacillus laevilacticus</name>
    <dbReference type="NCBI Taxonomy" id="1380157"/>
    <lineage>
        <taxon>Bacteria</taxon>
        <taxon>Bacillati</taxon>
        <taxon>Bacillota</taxon>
        <taxon>Bacilli</taxon>
        <taxon>Bacillales</taxon>
        <taxon>Bacillaceae</taxon>
        <taxon>Terrilactibacillus</taxon>
    </lineage>
</organism>
<dbReference type="PROSITE" id="PS00444">
    <property type="entry name" value="POLYPRENYL_SYNTHASE_2"/>
    <property type="match status" value="1"/>
</dbReference>
<keyword evidence="4" id="KW-0479">Metal-binding</keyword>
<dbReference type="InterPro" id="IPR033749">
    <property type="entry name" value="Polyprenyl_synt_CS"/>
</dbReference>
<evidence type="ECO:0000256" key="6">
    <source>
        <dbReference type="ARBA" id="ARBA00023229"/>
    </source>
</evidence>
<dbReference type="EMBL" id="JBHUMR010000014">
    <property type="protein sequence ID" value="MFD2618350.1"/>
    <property type="molecule type" value="Genomic_DNA"/>
</dbReference>
<dbReference type="Pfam" id="PF00348">
    <property type="entry name" value="polyprenyl_synt"/>
    <property type="match status" value="1"/>
</dbReference>
<dbReference type="InterPro" id="IPR008949">
    <property type="entry name" value="Isoprenoid_synthase_dom_sf"/>
</dbReference>
<evidence type="ECO:0000256" key="2">
    <source>
        <dbReference type="ARBA" id="ARBA00006706"/>
    </source>
</evidence>
<dbReference type="RefSeq" id="WP_309147207.1">
    <property type="nucleotide sequence ID" value="NZ_JBHUMR010000014.1"/>
</dbReference>
<keyword evidence="5" id="KW-0460">Magnesium</keyword>
<dbReference type="InterPro" id="IPR053378">
    <property type="entry name" value="Prenyl_diphosphate_synthase"/>
</dbReference>
<reference evidence="9" key="1">
    <citation type="journal article" date="2019" name="Int. J. Syst. Evol. Microbiol.">
        <title>The Global Catalogue of Microorganisms (GCM) 10K type strain sequencing project: providing services to taxonomists for standard genome sequencing and annotation.</title>
        <authorList>
            <consortium name="The Broad Institute Genomics Platform"/>
            <consortium name="The Broad Institute Genome Sequencing Center for Infectious Disease"/>
            <person name="Wu L."/>
            <person name="Ma J."/>
        </authorList>
    </citation>
    <scope>NUCLEOTIDE SEQUENCE [LARGE SCALE GENOMIC DNA]</scope>
    <source>
        <strain evidence="9">TISTR 2241</strain>
    </source>
</reference>
<gene>
    <name evidence="8" type="ORF">ACFSTF_13650</name>
</gene>
<evidence type="ECO:0000256" key="5">
    <source>
        <dbReference type="ARBA" id="ARBA00022842"/>
    </source>
</evidence>
<evidence type="ECO:0000256" key="3">
    <source>
        <dbReference type="ARBA" id="ARBA00022679"/>
    </source>
</evidence>
<sequence>MTDNLMAFLNEKKLAIDTQLTKAIEKLHAPDELKEAMNYSISAGGKRLRPILLLSTIEALGEEESLGMGTAIALEMIHTYSLIHDDLPAMDNDDLRRGRPTNHKVFGEAAAILAGDALLTYAFECLVSNSEKLSDTLKLKLTRKLAHAAGPEGMVGGQQEDLSAEGRELSIDQLKHIHDLKTGRLLTFAIESGALIGGANDEQLKGLRRFSKHLGLAFQIRDDILDIEGNEEDIGKPVGSDEANNKSTYPKLLSLQGAKDTLHDHIDQALVVLESLDLKSSRLEQLTHYILDRKQ</sequence>